<protein>
    <submittedName>
        <fullName evidence="3">Uncharacterized protein</fullName>
    </submittedName>
</protein>
<feature type="chain" id="PRO_5035470686" evidence="2">
    <location>
        <begin position="19"/>
        <end position="209"/>
    </location>
</feature>
<evidence type="ECO:0000256" key="1">
    <source>
        <dbReference type="SAM" id="Phobius"/>
    </source>
</evidence>
<sequence>MLPAKSLLLAALSATVSATVTLVEVVRIVDTLEITGGTVHDLLEGSSVNDNSPRALFAKRATSEECSSSISSFGASAPTGDPEVERWWETAAVTDSCSLVAPTSLSSGIFSFLTAVLDWAVEEVYVASALSSKCPDQWPTATLEPLECTTALAFYFTNSANATTTVRGRSVLADYTPPKPKDADSAASAVGVSLSALAVVGIIAVAGML</sequence>
<name>A0A8K0TBH2_9PEZI</name>
<organism evidence="3 4">
    <name type="scientific">Plectosphaerella cucumerina</name>
    <dbReference type="NCBI Taxonomy" id="40658"/>
    <lineage>
        <taxon>Eukaryota</taxon>
        <taxon>Fungi</taxon>
        <taxon>Dikarya</taxon>
        <taxon>Ascomycota</taxon>
        <taxon>Pezizomycotina</taxon>
        <taxon>Sordariomycetes</taxon>
        <taxon>Hypocreomycetidae</taxon>
        <taxon>Glomerellales</taxon>
        <taxon>Plectosphaerellaceae</taxon>
        <taxon>Plectosphaerella</taxon>
    </lineage>
</organism>
<reference evidence="3" key="1">
    <citation type="journal article" date="2021" name="Nat. Commun.">
        <title>Genetic determinants of endophytism in the Arabidopsis root mycobiome.</title>
        <authorList>
            <person name="Mesny F."/>
            <person name="Miyauchi S."/>
            <person name="Thiergart T."/>
            <person name="Pickel B."/>
            <person name="Atanasova L."/>
            <person name="Karlsson M."/>
            <person name="Huettel B."/>
            <person name="Barry K.W."/>
            <person name="Haridas S."/>
            <person name="Chen C."/>
            <person name="Bauer D."/>
            <person name="Andreopoulos W."/>
            <person name="Pangilinan J."/>
            <person name="LaButti K."/>
            <person name="Riley R."/>
            <person name="Lipzen A."/>
            <person name="Clum A."/>
            <person name="Drula E."/>
            <person name="Henrissat B."/>
            <person name="Kohler A."/>
            <person name="Grigoriev I.V."/>
            <person name="Martin F.M."/>
            <person name="Hacquard S."/>
        </authorList>
    </citation>
    <scope>NUCLEOTIDE SEQUENCE</scope>
    <source>
        <strain evidence="3">MPI-CAGE-AT-0016</strain>
    </source>
</reference>
<gene>
    <name evidence="3" type="ORF">B0T11DRAFT_341631</name>
</gene>
<feature type="signal peptide" evidence="2">
    <location>
        <begin position="1"/>
        <end position="18"/>
    </location>
</feature>
<evidence type="ECO:0000256" key="2">
    <source>
        <dbReference type="SAM" id="SignalP"/>
    </source>
</evidence>
<keyword evidence="1" id="KW-1133">Transmembrane helix</keyword>
<evidence type="ECO:0000313" key="4">
    <source>
        <dbReference type="Proteomes" id="UP000813385"/>
    </source>
</evidence>
<feature type="transmembrane region" description="Helical" evidence="1">
    <location>
        <begin position="186"/>
        <end position="208"/>
    </location>
</feature>
<accession>A0A8K0TBH2</accession>
<comment type="caution">
    <text evidence="3">The sequence shown here is derived from an EMBL/GenBank/DDBJ whole genome shotgun (WGS) entry which is preliminary data.</text>
</comment>
<proteinExistence type="predicted"/>
<dbReference type="OrthoDB" id="4960012at2759"/>
<keyword evidence="4" id="KW-1185">Reference proteome</keyword>
<dbReference type="EMBL" id="JAGPXD010000005">
    <property type="protein sequence ID" value="KAH7353289.1"/>
    <property type="molecule type" value="Genomic_DNA"/>
</dbReference>
<keyword evidence="1" id="KW-0472">Membrane</keyword>
<dbReference type="Proteomes" id="UP000813385">
    <property type="component" value="Unassembled WGS sequence"/>
</dbReference>
<keyword evidence="2" id="KW-0732">Signal</keyword>
<dbReference type="AlphaFoldDB" id="A0A8K0TBH2"/>
<evidence type="ECO:0000313" key="3">
    <source>
        <dbReference type="EMBL" id="KAH7353289.1"/>
    </source>
</evidence>
<keyword evidence="1" id="KW-0812">Transmembrane</keyword>